<keyword evidence="3" id="KW-0813">Transport</keyword>
<keyword evidence="6 9" id="KW-1133">Transmembrane helix</keyword>
<evidence type="ECO:0000256" key="8">
    <source>
        <dbReference type="ARBA" id="ARBA00023136"/>
    </source>
</evidence>
<evidence type="ECO:0000313" key="10">
    <source>
        <dbReference type="EMBL" id="MBT4870111.1"/>
    </source>
</evidence>
<feature type="transmembrane region" description="Helical" evidence="9">
    <location>
        <begin position="188"/>
        <end position="207"/>
    </location>
</feature>
<evidence type="ECO:0000256" key="1">
    <source>
        <dbReference type="ARBA" id="ARBA00004651"/>
    </source>
</evidence>
<dbReference type="GO" id="GO:0008324">
    <property type="term" value="F:monoatomic cation transmembrane transporter activity"/>
    <property type="evidence" value="ECO:0007669"/>
    <property type="project" value="InterPro"/>
</dbReference>
<evidence type="ECO:0000256" key="6">
    <source>
        <dbReference type="ARBA" id="ARBA00022989"/>
    </source>
</evidence>
<keyword evidence="5 9" id="KW-0812">Transmembrane</keyword>
<dbReference type="Proteomes" id="UP000722459">
    <property type="component" value="Unassembled WGS sequence"/>
</dbReference>
<evidence type="ECO:0000256" key="5">
    <source>
        <dbReference type="ARBA" id="ARBA00022692"/>
    </source>
</evidence>
<protein>
    <submittedName>
        <fullName evidence="10">TrkH family potassium uptake protein</fullName>
    </submittedName>
</protein>
<dbReference type="PANTHER" id="PTHR32024">
    <property type="entry name" value="TRK SYSTEM POTASSIUM UPTAKE PROTEIN TRKG-RELATED"/>
    <property type="match status" value="1"/>
</dbReference>
<feature type="transmembrane region" description="Helical" evidence="9">
    <location>
        <begin position="135"/>
        <end position="159"/>
    </location>
</feature>
<dbReference type="InterPro" id="IPR003445">
    <property type="entry name" value="Cat_transpt"/>
</dbReference>
<evidence type="ECO:0000256" key="4">
    <source>
        <dbReference type="ARBA" id="ARBA00022475"/>
    </source>
</evidence>
<feature type="transmembrane region" description="Helical" evidence="9">
    <location>
        <begin position="78"/>
        <end position="100"/>
    </location>
</feature>
<dbReference type="EMBL" id="JABJNZ010000016">
    <property type="protein sequence ID" value="MBT4870111.1"/>
    <property type="molecule type" value="Genomic_DNA"/>
</dbReference>
<comment type="similarity">
    <text evidence="2">Belongs to the TrkH potassium transport family.</text>
</comment>
<evidence type="ECO:0000256" key="2">
    <source>
        <dbReference type="ARBA" id="ARBA00009137"/>
    </source>
</evidence>
<accession>A0A8T5GDS2</accession>
<comment type="subcellular location">
    <subcellularLocation>
        <location evidence="1">Cell membrane</location>
        <topology evidence="1">Multi-pass membrane protein</topology>
    </subcellularLocation>
</comment>
<keyword evidence="4" id="KW-1003">Cell membrane</keyword>
<dbReference type="GO" id="GO:0030001">
    <property type="term" value="P:metal ion transport"/>
    <property type="evidence" value="ECO:0007669"/>
    <property type="project" value="UniProtKB-ARBA"/>
</dbReference>
<comment type="caution">
    <text evidence="10">The sequence shown here is derived from an EMBL/GenBank/DDBJ whole genome shotgun (WGS) entry which is preliminary data.</text>
</comment>
<dbReference type="GO" id="GO:0005886">
    <property type="term" value="C:plasma membrane"/>
    <property type="evidence" value="ECO:0007669"/>
    <property type="project" value="UniProtKB-SubCell"/>
</dbReference>
<evidence type="ECO:0000313" key="11">
    <source>
        <dbReference type="Proteomes" id="UP000722459"/>
    </source>
</evidence>
<dbReference type="PANTHER" id="PTHR32024:SF2">
    <property type="entry name" value="TRK SYSTEM POTASSIUM UPTAKE PROTEIN TRKG-RELATED"/>
    <property type="match status" value="1"/>
</dbReference>
<feature type="transmembrane region" description="Helical" evidence="9">
    <location>
        <begin position="20"/>
        <end position="38"/>
    </location>
</feature>
<feature type="transmembrane region" description="Helical" evidence="9">
    <location>
        <begin position="460"/>
        <end position="484"/>
    </location>
</feature>
<proteinExistence type="inferred from homology"/>
<evidence type="ECO:0000256" key="7">
    <source>
        <dbReference type="ARBA" id="ARBA00023065"/>
    </source>
</evidence>
<gene>
    <name evidence="10" type="ORF">HON47_00880</name>
</gene>
<feature type="transmembrane region" description="Helical" evidence="9">
    <location>
        <begin position="288"/>
        <end position="306"/>
    </location>
</feature>
<organism evidence="10 11">
    <name type="scientific">Candidatus Iainarchaeum sp</name>
    <dbReference type="NCBI Taxonomy" id="3101447"/>
    <lineage>
        <taxon>Archaea</taxon>
        <taxon>Candidatus Iainarchaeota</taxon>
        <taxon>Candidatus Iainarchaeia</taxon>
        <taxon>Candidatus Iainarchaeales</taxon>
        <taxon>Candidatus Iainarchaeaceae</taxon>
        <taxon>Candidatus Iainarchaeum</taxon>
    </lineage>
</organism>
<reference evidence="10" key="1">
    <citation type="journal article" date="2021" name="ISME J.">
        <title>Mercury methylation by metabolically versatile and cosmopolitan marine bacteria.</title>
        <authorList>
            <person name="Lin H."/>
            <person name="Ascher D.B."/>
            <person name="Myung Y."/>
            <person name="Lamborg C.H."/>
            <person name="Hallam S.J."/>
            <person name="Gionfriddo C.M."/>
            <person name="Holt K.E."/>
            <person name="Moreau J.W."/>
        </authorList>
    </citation>
    <scope>NUCLEOTIDE SEQUENCE</scope>
    <source>
        <strain evidence="10">SI075_bin30</strain>
    </source>
</reference>
<feature type="transmembrane region" description="Helical" evidence="9">
    <location>
        <begin position="248"/>
        <end position="267"/>
    </location>
</feature>
<feature type="transmembrane region" description="Helical" evidence="9">
    <location>
        <begin position="44"/>
        <end position="66"/>
    </location>
</feature>
<name>A0A8T5GDS2_9ARCH</name>
<keyword evidence="8 9" id="KW-0472">Membrane</keyword>
<evidence type="ECO:0000256" key="9">
    <source>
        <dbReference type="SAM" id="Phobius"/>
    </source>
</evidence>
<keyword evidence="7" id="KW-0406">Ion transport</keyword>
<feature type="transmembrane region" description="Helical" evidence="9">
    <location>
        <begin position="402"/>
        <end position="423"/>
    </location>
</feature>
<dbReference type="Pfam" id="PF02386">
    <property type="entry name" value="TrkH"/>
    <property type="match status" value="2"/>
</dbReference>
<evidence type="ECO:0000256" key="3">
    <source>
        <dbReference type="ARBA" id="ARBA00022448"/>
    </source>
</evidence>
<feature type="transmembrane region" description="Helical" evidence="9">
    <location>
        <begin position="336"/>
        <end position="358"/>
    </location>
</feature>
<dbReference type="AlphaFoldDB" id="A0A8T5GDS2"/>
<sequence length="492" mass="53970">MFLRVGIEDVKVSLKDTGTILMYSGLCFFVPIIMSILFDKNPQTLLAYAGSALMLLMLGYGMRTLIIVKKETEIKHAMLSIVLIWLIFCFFASLPFVFIMKVGLLDAFFETMSTLTTTGLSVMTPILDSMPASLIFWRTFLGWVGGIGIVLMAFIGLMATYSKTSKLLLAEGRGTQLKENLRGSAKKIAYIYIILTIVGIILLLLAGQSPWEATNYSMSAISTNGMDISAAGLASVSNGWAPVGLHNYWVDLALIVIMILGAMSFALHYAWMRKKDFRIVARDPEFRALIFLGAIGATIVGIKLGAMEGLFHSFSALTCGGFSFIPPLAVSGWADFVKIILIPLMIIGGAAGSTAGGIKLSRFIIFVKSLYWKIKSSVLPEKAYFRKKYNGENVTEKQVKDISLFILLWFVFLLIGTIVLVGYGNDLGNSFFEVSSAQSNAGITTGITHETMPVGVEVMLIINMFVGRLEIIPLLASIGILLSIKDRKRKKR</sequence>